<comment type="similarity">
    <text evidence="3">Belongs to the glycosyl hydrolase 76 family.</text>
</comment>
<keyword evidence="7" id="KW-0472">Membrane</keyword>
<comment type="subcellular location">
    <subcellularLocation>
        <location evidence="2">Endomembrane system</location>
    </subcellularLocation>
</comment>
<accession>A0A0G4KGR0</accession>
<keyword evidence="9" id="KW-0326">Glycosidase</keyword>
<dbReference type="GO" id="GO:0008496">
    <property type="term" value="F:mannan endo-1,6-alpha-mannosidase activity"/>
    <property type="evidence" value="ECO:0007669"/>
    <property type="project" value="UniProtKB-EC"/>
</dbReference>
<keyword evidence="8" id="KW-0325">Glycoprotein</keyword>
<dbReference type="Gene3D" id="1.50.10.20">
    <property type="match status" value="1"/>
</dbReference>
<gene>
    <name evidence="11" type="ORF">BN1708_009370</name>
</gene>
<evidence type="ECO:0000256" key="4">
    <source>
        <dbReference type="ARBA" id="ARBA00012350"/>
    </source>
</evidence>
<sequence>MQDSIRNVASTIAHGAMSYYNGNVSGQPEMVGDLPDPYYWWQAGALWGAMLDYYHFTGDSSYNDVVIQALTAPVNTGPQHDYNPPEHFDELGNDDLGFWGFAVMAAAERNFPQPDPSVPSWLTMALNIFNALSSRWDTTTCRGGVYWQVFASNPNGINYKNSVTNGGLFQLAARIARATGQQGYADWAAKVWDWCIEIGLIGDRYTVYDGAHGSDDCREVNYVAFTYTTGIFLHGAAVMAEYTGEKHWADRAHKLLEAAAYFFDNKILYEPACEPNDSCNNDMKFLKGYLARFMWQPTYHLPSLLPQVKILLEPSAVAAAQACSGGENSVTCGQKWNIGGFDGRAGLGQQMCALETIQGLLIGESRSPLGDGEIDPARHAGWNGRRTAPTVPTNQSVFGPEEDVDVHNEGGHQDETSGGRTTIGGLASPSWIGVCAATLAGSYYILVEGLLHAGACCFLYETTSFL</sequence>
<comment type="catalytic activity">
    <reaction evidence="1">
        <text>Random hydrolysis of (1-&gt;6)-alpha-D-mannosidic linkages in unbranched (1-&gt;6)-mannans.</text>
        <dbReference type="EC" id="3.2.1.101"/>
    </reaction>
</comment>
<dbReference type="PANTHER" id="PTHR12145">
    <property type="entry name" value="MANNAN ENDO-1,6-ALPHA-MANNOSIDASE DCW1"/>
    <property type="match status" value="1"/>
</dbReference>
<dbReference type="InterPro" id="IPR008928">
    <property type="entry name" value="6-hairpin_glycosidase_sf"/>
</dbReference>
<keyword evidence="12" id="KW-1185">Reference proteome</keyword>
<reference evidence="11 12" key="1">
    <citation type="submission" date="2015-05" db="EMBL/GenBank/DDBJ databases">
        <authorList>
            <person name="Wang D.B."/>
            <person name="Wang M."/>
        </authorList>
    </citation>
    <scope>NUCLEOTIDE SEQUENCE [LARGE SCALE GENOMIC DNA]</scope>
    <source>
        <strain evidence="11">VL1</strain>
    </source>
</reference>
<dbReference type="GO" id="GO:0016052">
    <property type="term" value="P:carbohydrate catabolic process"/>
    <property type="evidence" value="ECO:0007669"/>
    <property type="project" value="InterPro"/>
</dbReference>
<evidence type="ECO:0000256" key="8">
    <source>
        <dbReference type="ARBA" id="ARBA00023180"/>
    </source>
</evidence>
<dbReference type="GO" id="GO:0012505">
    <property type="term" value="C:endomembrane system"/>
    <property type="evidence" value="ECO:0007669"/>
    <property type="project" value="UniProtKB-SubCell"/>
</dbReference>
<evidence type="ECO:0000256" key="9">
    <source>
        <dbReference type="ARBA" id="ARBA00023295"/>
    </source>
</evidence>
<feature type="compositionally biased region" description="Basic and acidic residues" evidence="10">
    <location>
        <begin position="405"/>
        <end position="417"/>
    </location>
</feature>
<dbReference type="SUPFAM" id="SSF48208">
    <property type="entry name" value="Six-hairpin glycosidases"/>
    <property type="match status" value="1"/>
</dbReference>
<dbReference type="Pfam" id="PF03663">
    <property type="entry name" value="Glyco_hydro_76"/>
    <property type="match status" value="1"/>
</dbReference>
<evidence type="ECO:0000256" key="3">
    <source>
        <dbReference type="ARBA" id="ARBA00009699"/>
    </source>
</evidence>
<proteinExistence type="inferred from homology"/>
<keyword evidence="6" id="KW-0378">Hydrolase</keyword>
<dbReference type="STRING" id="100787.A0A0G4KGR0"/>
<dbReference type="GO" id="GO:0009272">
    <property type="term" value="P:fungal-type cell wall biogenesis"/>
    <property type="evidence" value="ECO:0007669"/>
    <property type="project" value="TreeGrafter"/>
</dbReference>
<keyword evidence="5" id="KW-0732">Signal</keyword>
<name>A0A0G4KGR0_VERLO</name>
<dbReference type="Proteomes" id="UP000044602">
    <property type="component" value="Unassembled WGS sequence"/>
</dbReference>
<dbReference type="PANTHER" id="PTHR12145:SF38">
    <property type="entry name" value="MANNAN ENDO-1,6-ALPHA-MANNOSIDASE"/>
    <property type="match status" value="1"/>
</dbReference>
<protein>
    <recommendedName>
        <fullName evidence="4">mannan endo-1,6-alpha-mannosidase</fullName>
        <ecNumber evidence="4">3.2.1.101</ecNumber>
    </recommendedName>
</protein>
<evidence type="ECO:0000256" key="1">
    <source>
        <dbReference type="ARBA" id="ARBA00001452"/>
    </source>
</evidence>
<evidence type="ECO:0000256" key="7">
    <source>
        <dbReference type="ARBA" id="ARBA00023136"/>
    </source>
</evidence>
<dbReference type="InterPro" id="IPR005198">
    <property type="entry name" value="Glyco_hydro_76"/>
</dbReference>
<dbReference type="AlphaFoldDB" id="A0A0G4KGR0"/>
<feature type="region of interest" description="Disordered" evidence="10">
    <location>
        <begin position="379"/>
        <end position="422"/>
    </location>
</feature>
<evidence type="ECO:0000313" key="12">
    <source>
        <dbReference type="Proteomes" id="UP000044602"/>
    </source>
</evidence>
<evidence type="ECO:0000256" key="10">
    <source>
        <dbReference type="SAM" id="MobiDB-lite"/>
    </source>
</evidence>
<evidence type="ECO:0000256" key="5">
    <source>
        <dbReference type="ARBA" id="ARBA00022729"/>
    </source>
</evidence>
<evidence type="ECO:0000313" key="11">
    <source>
        <dbReference type="EMBL" id="CRJ91741.1"/>
    </source>
</evidence>
<evidence type="ECO:0000256" key="6">
    <source>
        <dbReference type="ARBA" id="ARBA00022801"/>
    </source>
</evidence>
<dbReference type="InterPro" id="IPR014480">
    <property type="entry name" value="Mannan-1_6-alpha_mannosidase"/>
</dbReference>
<dbReference type="FunFam" id="1.50.10.20:FF:000006">
    <property type="entry name" value="Mannan endo-1,6-alpha-mannosidase"/>
    <property type="match status" value="1"/>
</dbReference>
<organism evidence="11 12">
    <name type="scientific">Verticillium longisporum</name>
    <name type="common">Verticillium dahliae var. longisporum</name>
    <dbReference type="NCBI Taxonomy" id="100787"/>
    <lineage>
        <taxon>Eukaryota</taxon>
        <taxon>Fungi</taxon>
        <taxon>Dikarya</taxon>
        <taxon>Ascomycota</taxon>
        <taxon>Pezizomycotina</taxon>
        <taxon>Sordariomycetes</taxon>
        <taxon>Hypocreomycetidae</taxon>
        <taxon>Glomerellales</taxon>
        <taxon>Plectosphaerellaceae</taxon>
        <taxon>Verticillium</taxon>
    </lineage>
</organism>
<dbReference type="EMBL" id="CVQH01000891">
    <property type="protein sequence ID" value="CRJ91741.1"/>
    <property type="molecule type" value="Genomic_DNA"/>
</dbReference>
<evidence type="ECO:0000256" key="2">
    <source>
        <dbReference type="ARBA" id="ARBA00004308"/>
    </source>
</evidence>
<dbReference type="EC" id="3.2.1.101" evidence="4"/>